<keyword evidence="2" id="KW-1185">Reference proteome</keyword>
<accession>A0A7Y9JH86</accession>
<evidence type="ECO:0000313" key="2">
    <source>
        <dbReference type="Proteomes" id="UP000529783"/>
    </source>
</evidence>
<name>A0A7Y9JH86_9ACTN</name>
<protein>
    <submittedName>
        <fullName evidence="1">Uncharacterized protein</fullName>
    </submittedName>
</protein>
<dbReference type="AlphaFoldDB" id="A0A7Y9JH86"/>
<dbReference type="RefSeq" id="WP_179845631.1">
    <property type="nucleotide sequence ID" value="NZ_JACCBA010000001.1"/>
</dbReference>
<proteinExistence type="predicted"/>
<sequence length="321" mass="34398">MISEDGAVDYADLARELANMVHGYPYGDPFALLGWIASEVKSDPESRRGRAMTAALWASRWYARWRVTDPALIDDLIEAAGHAATVLEAAGCTAPGAHEDPQVDEDPEEAGDVVARIGDPEGWLARRPDDEDIEAYACPGFVAGLAAEAEQVLKDARAERFNAPDTAHLDERFLTADGHTDIDALMTDVERQRGSRLDPTAQSAALWAARRLLGDARPAERTSLALAVSHLAQHCAWGSAAPGVVTLYREALLTFDLSVLDRPCPHPEAHPGISLRDVPSLARTVAAGVDGGEGCPHRVAAHVRKMIDYTGGYLGVEDAPA</sequence>
<dbReference type="EMBL" id="JACCBA010000001">
    <property type="protein sequence ID" value="NYD48775.1"/>
    <property type="molecule type" value="Genomic_DNA"/>
</dbReference>
<gene>
    <name evidence="1" type="ORF">BJY14_004758</name>
</gene>
<reference evidence="1 2" key="1">
    <citation type="submission" date="2020-07" db="EMBL/GenBank/DDBJ databases">
        <title>Sequencing the genomes of 1000 actinobacteria strains.</title>
        <authorList>
            <person name="Klenk H.-P."/>
        </authorList>
    </citation>
    <scope>NUCLEOTIDE SEQUENCE [LARGE SCALE GENOMIC DNA]</scope>
    <source>
        <strain evidence="1 2">DSM 40398</strain>
    </source>
</reference>
<comment type="caution">
    <text evidence="1">The sequence shown here is derived from an EMBL/GenBank/DDBJ whole genome shotgun (WGS) entry which is preliminary data.</text>
</comment>
<organism evidence="1 2">
    <name type="scientific">Actinomadura luteofluorescens</name>
    <dbReference type="NCBI Taxonomy" id="46163"/>
    <lineage>
        <taxon>Bacteria</taxon>
        <taxon>Bacillati</taxon>
        <taxon>Actinomycetota</taxon>
        <taxon>Actinomycetes</taxon>
        <taxon>Streptosporangiales</taxon>
        <taxon>Thermomonosporaceae</taxon>
        <taxon>Actinomadura</taxon>
    </lineage>
</organism>
<dbReference type="Proteomes" id="UP000529783">
    <property type="component" value="Unassembled WGS sequence"/>
</dbReference>
<evidence type="ECO:0000313" key="1">
    <source>
        <dbReference type="EMBL" id="NYD48775.1"/>
    </source>
</evidence>